<dbReference type="Proteomes" id="UP000769157">
    <property type="component" value="Unassembled WGS sequence"/>
</dbReference>
<gene>
    <name evidence="2" type="ORF">OGAPHI_005114</name>
</gene>
<dbReference type="EMBL" id="JAEUBE010000366">
    <property type="protein sequence ID" value="KAH3663713.1"/>
    <property type="molecule type" value="Genomic_DNA"/>
</dbReference>
<comment type="caution">
    <text evidence="2">The sequence shown here is derived from an EMBL/GenBank/DDBJ whole genome shotgun (WGS) entry which is preliminary data.</text>
</comment>
<dbReference type="RefSeq" id="XP_046060049.1">
    <property type="nucleotide sequence ID" value="XM_046206266.1"/>
</dbReference>
<dbReference type="OrthoDB" id="3995616at2759"/>
<reference evidence="2" key="1">
    <citation type="journal article" date="2021" name="Open Biol.">
        <title>Shared evolutionary footprints suggest mitochondrial oxidative damage underlies multiple complex I losses in fungi.</title>
        <authorList>
            <person name="Schikora-Tamarit M.A."/>
            <person name="Marcet-Houben M."/>
            <person name="Nosek J."/>
            <person name="Gabaldon T."/>
        </authorList>
    </citation>
    <scope>NUCLEOTIDE SEQUENCE</scope>
    <source>
        <strain evidence="2">CBS6075</strain>
    </source>
</reference>
<feature type="region of interest" description="Disordered" evidence="1">
    <location>
        <begin position="18"/>
        <end position="40"/>
    </location>
</feature>
<dbReference type="GeneID" id="70237078"/>
<organism evidence="2 3">
    <name type="scientific">Ogataea philodendri</name>
    <dbReference type="NCBI Taxonomy" id="1378263"/>
    <lineage>
        <taxon>Eukaryota</taxon>
        <taxon>Fungi</taxon>
        <taxon>Dikarya</taxon>
        <taxon>Ascomycota</taxon>
        <taxon>Saccharomycotina</taxon>
        <taxon>Pichiomycetes</taxon>
        <taxon>Pichiales</taxon>
        <taxon>Pichiaceae</taxon>
        <taxon>Ogataea</taxon>
    </lineage>
</organism>
<keyword evidence="3" id="KW-1185">Reference proteome</keyword>
<proteinExistence type="predicted"/>
<accession>A0A9P8P0R0</accession>
<dbReference type="AlphaFoldDB" id="A0A9P8P0R0"/>
<name>A0A9P8P0R0_9ASCO</name>
<evidence type="ECO:0000313" key="3">
    <source>
        <dbReference type="Proteomes" id="UP000769157"/>
    </source>
</evidence>
<evidence type="ECO:0000313" key="2">
    <source>
        <dbReference type="EMBL" id="KAH3663713.1"/>
    </source>
</evidence>
<reference evidence="2" key="2">
    <citation type="submission" date="2021-01" db="EMBL/GenBank/DDBJ databases">
        <authorList>
            <person name="Schikora-Tamarit M.A."/>
        </authorList>
    </citation>
    <scope>NUCLEOTIDE SEQUENCE</scope>
    <source>
        <strain evidence="2">CBS6075</strain>
    </source>
</reference>
<sequence>MVDHNTFLSKFRRNPTTVSSFPLLSRTGTNDTTKSDQSTIFSTTSTETAATNVSAPKRFFKVRTRSSPGEFIVPTIPPAPEKNPDKLREIRDIAFEVDMTPRKPATKNIHPLDQPILRRKYTSGQEELDSDKYNLQNAADLVAAMVRFMFKTIQSAWNLELFINVALTKNTTTRIHVPSLVMGLFGIYLLTHSSTPQYYQPQAVQNSSALRLGPVFIFIALLAVAAVMFGQGTQEEVPEPVTKKLKPAAPTTAPYINPAIEDDDDDLMRSESFNFGWDLESDLLSGQLLVNRLECVKLVIDVRRVLRVQENLGDFVTTNKVSDSLSNDLSWEDQVFQDLVVNSSQGSGSWSLLGLSRSSTWLWQDSSLSQEDNVSVRELLLQFSGQGDLNFVESGEQWHWDKNDNSLFVTRNFNLLDRLELERSQVSLQIWRVGF</sequence>
<evidence type="ECO:0000256" key="1">
    <source>
        <dbReference type="SAM" id="MobiDB-lite"/>
    </source>
</evidence>
<protein>
    <submittedName>
        <fullName evidence="2">Uncharacterized protein</fullName>
    </submittedName>
</protein>